<feature type="domain" description="PiggyBac transposable element-derived protein" evidence="2">
    <location>
        <begin position="1"/>
        <end position="303"/>
    </location>
</feature>
<dbReference type="EMBL" id="CP092865">
    <property type="protein sequence ID" value="UYV65372.1"/>
    <property type="molecule type" value="Genomic_DNA"/>
</dbReference>
<reference evidence="3 4" key="1">
    <citation type="submission" date="2022-01" db="EMBL/GenBank/DDBJ databases">
        <title>A chromosomal length assembly of Cordylochernes scorpioides.</title>
        <authorList>
            <person name="Zeh D."/>
            <person name="Zeh J."/>
        </authorList>
    </citation>
    <scope>NUCLEOTIDE SEQUENCE [LARGE SCALE GENOMIC DNA]</scope>
    <source>
        <strain evidence="3">IN4F17</strain>
        <tissue evidence="3">Whole Body</tissue>
    </source>
</reference>
<evidence type="ECO:0000313" key="4">
    <source>
        <dbReference type="Proteomes" id="UP001235939"/>
    </source>
</evidence>
<evidence type="ECO:0000259" key="1">
    <source>
        <dbReference type="Pfam" id="PF13842"/>
    </source>
</evidence>
<evidence type="ECO:0000259" key="2">
    <source>
        <dbReference type="Pfam" id="PF13843"/>
    </source>
</evidence>
<name>A0ABY6KCA3_9ARAC</name>
<dbReference type="InterPro" id="IPR032718">
    <property type="entry name" value="PGBD4_Znf_C"/>
</dbReference>
<feature type="domain" description="PiggyBac transposable element-derived protein 4 C-terminal zinc-finger" evidence="1">
    <location>
        <begin position="343"/>
        <end position="396"/>
    </location>
</feature>
<accession>A0ABY6KCA3</accession>
<dbReference type="PANTHER" id="PTHR46599">
    <property type="entry name" value="PIGGYBAC TRANSPOSABLE ELEMENT-DERIVED PROTEIN 4"/>
    <property type="match status" value="1"/>
</dbReference>
<protein>
    <recommendedName>
        <fullName evidence="5">PiggyBac transposable element-derived protein domain-containing protein</fullName>
    </recommendedName>
</protein>
<dbReference type="Pfam" id="PF13842">
    <property type="entry name" value="zf-Tnp_2"/>
    <property type="match status" value="1"/>
</dbReference>
<sequence length="481" mass="55242">MKAFIGLIINMGIVILPNLKDYWATDFLTTQECFPKIFTNILDASPFRTYSCWAPIHTRTQKAQNYLSYLSNKFLSIFKPSKNIAIDESTVGYKGKISFKTYNPQKPRKWGLRVYVAAESKLGYIYSFIPYYGKLTTDSLMRPDLPFTSIIVLSLFKNIRNKYPDLKGMHIYTDRFYTNAPLAQELSLFKCHLTGTINPGRKGNCKEIKKPKISKGETLAYRKNNILLLSWKDKRIVTMCSSWHDSSVETIERHTKQGLEQIKKPIVVSDYTQNMGGVDIADQLASTYSFLRKSLKWWRKLFFWGLEERNNYMELIKNVRVPQESRKRVHQSSLHTEERLTNKLHAMVRHPEGKTKDCSVCSNRKVKGGRKETVFFCKTCTKKPGLCIGDCFEAYHTKRGMQIQEEFAQGPAQEVAFEVVQGHQAVQDIPPVHSNGCKVFPLCTNCNSQPATPKHIIDCIDSSIDELYSSPVDTIKSLKLY</sequence>
<evidence type="ECO:0008006" key="5">
    <source>
        <dbReference type="Google" id="ProtNLM"/>
    </source>
</evidence>
<dbReference type="PANTHER" id="PTHR46599:SF3">
    <property type="entry name" value="PIGGYBAC TRANSPOSABLE ELEMENT-DERIVED PROTEIN 4"/>
    <property type="match status" value="1"/>
</dbReference>
<proteinExistence type="predicted"/>
<organism evidence="3 4">
    <name type="scientific">Cordylochernes scorpioides</name>
    <dbReference type="NCBI Taxonomy" id="51811"/>
    <lineage>
        <taxon>Eukaryota</taxon>
        <taxon>Metazoa</taxon>
        <taxon>Ecdysozoa</taxon>
        <taxon>Arthropoda</taxon>
        <taxon>Chelicerata</taxon>
        <taxon>Arachnida</taxon>
        <taxon>Pseudoscorpiones</taxon>
        <taxon>Cheliferoidea</taxon>
        <taxon>Chernetidae</taxon>
        <taxon>Cordylochernes</taxon>
    </lineage>
</organism>
<gene>
    <name evidence="3" type="ORF">LAZ67_3004097</name>
</gene>
<dbReference type="Pfam" id="PF13843">
    <property type="entry name" value="DDE_Tnp_1_7"/>
    <property type="match status" value="1"/>
</dbReference>
<dbReference type="InterPro" id="IPR029526">
    <property type="entry name" value="PGBD"/>
</dbReference>
<dbReference type="Proteomes" id="UP001235939">
    <property type="component" value="Chromosome 03"/>
</dbReference>
<keyword evidence="4" id="KW-1185">Reference proteome</keyword>
<evidence type="ECO:0000313" key="3">
    <source>
        <dbReference type="EMBL" id="UYV65372.1"/>
    </source>
</evidence>